<dbReference type="STRING" id="872970.SAMN04488134_1148"/>
<protein>
    <submittedName>
        <fullName evidence="2">Nuclease-related domain-containing protein</fullName>
    </submittedName>
</protein>
<name>A0A1H8SYN7_9BACI</name>
<dbReference type="EMBL" id="FODJ01000014">
    <property type="protein sequence ID" value="SEO83811.1"/>
    <property type="molecule type" value="Genomic_DNA"/>
</dbReference>
<dbReference type="Pfam" id="PF08378">
    <property type="entry name" value="NERD"/>
    <property type="match status" value="1"/>
</dbReference>
<dbReference type="OrthoDB" id="2433183at2"/>
<dbReference type="Proteomes" id="UP000199300">
    <property type="component" value="Unassembled WGS sequence"/>
</dbReference>
<dbReference type="RefSeq" id="WP_091499963.1">
    <property type="nucleotide sequence ID" value="NZ_FODJ01000014.1"/>
</dbReference>
<dbReference type="AlphaFoldDB" id="A0A1H8SYN7"/>
<evidence type="ECO:0000313" key="3">
    <source>
        <dbReference type="Proteomes" id="UP000199300"/>
    </source>
</evidence>
<organism evidence="2 3">
    <name type="scientific">Amphibacillus marinus</name>
    <dbReference type="NCBI Taxonomy" id="872970"/>
    <lineage>
        <taxon>Bacteria</taxon>
        <taxon>Bacillati</taxon>
        <taxon>Bacillota</taxon>
        <taxon>Bacilli</taxon>
        <taxon>Bacillales</taxon>
        <taxon>Bacillaceae</taxon>
        <taxon>Amphibacillus</taxon>
    </lineage>
</organism>
<proteinExistence type="predicted"/>
<sequence>MGQLIKLENYVSRYEQDMFHYPAQYVRLKRTNWDKLKYDWENKQAPIMIETEESLAANEVKAKRWTRFFNRSSTEEEDGTVDINNHNLPQTEVQLKQFFLDSLLQFQLKWASTTMREMSFIDQQYQHNLVLKYFLQRFPDTYLFMYNPVFKLKKASIDTDIIMITPVEIYVIKLLELPSSQVIIAGDERTWFTEDQNVRSKLLSPLLSLKRTYKVIQSVLNHAELDIPVHRVVLSRTNQIDFNIEPYQTQFIDRDRHEAWLTKQRQFISPLKHKQLKVAEALVACSDTLSVSRPEWERQDNENFNFE</sequence>
<dbReference type="InterPro" id="IPR011528">
    <property type="entry name" value="NERD"/>
</dbReference>
<evidence type="ECO:0000313" key="2">
    <source>
        <dbReference type="EMBL" id="SEO83811.1"/>
    </source>
</evidence>
<accession>A0A1H8SYN7</accession>
<reference evidence="2 3" key="1">
    <citation type="submission" date="2016-10" db="EMBL/GenBank/DDBJ databases">
        <authorList>
            <person name="de Groot N.N."/>
        </authorList>
    </citation>
    <scope>NUCLEOTIDE SEQUENCE [LARGE SCALE GENOMIC DNA]</scope>
    <source>
        <strain evidence="2 3">CGMCC 1.10434</strain>
    </source>
</reference>
<keyword evidence="3" id="KW-1185">Reference proteome</keyword>
<evidence type="ECO:0000259" key="1">
    <source>
        <dbReference type="Pfam" id="PF08378"/>
    </source>
</evidence>
<gene>
    <name evidence="2" type="ORF">SAMN04488134_1148</name>
</gene>
<feature type="domain" description="NERD" evidence="1">
    <location>
        <begin position="132"/>
        <end position="234"/>
    </location>
</feature>